<dbReference type="InterPro" id="IPR003825">
    <property type="entry name" value="Colicin-V_CvpA"/>
</dbReference>
<feature type="transmembrane region" description="Helical" evidence="5">
    <location>
        <begin position="103"/>
        <end position="127"/>
    </location>
</feature>
<protein>
    <submittedName>
        <fullName evidence="6">CvpA family protein</fullName>
    </submittedName>
</protein>
<accession>A0A4R0PD89</accession>
<sequence>MPITLLDGLLLGLTLVSAVLAMVRGFSREVLSIVSWGLAAVAAFLFYRQATAYVQPYVDNELIAQLIAAAVIFVVVLIVVTFITMRVADLIIDSRIGPLDRTLGFVFGAARGILIAAVAVWFLGFFIGEREVTWIDGAKSKPFLDSIARSLVNMLPEDLDSIIPGGESEAASTEA</sequence>
<dbReference type="OrthoDB" id="9806894at2"/>
<evidence type="ECO:0000256" key="4">
    <source>
        <dbReference type="ARBA" id="ARBA00023136"/>
    </source>
</evidence>
<keyword evidence="3 5" id="KW-1133">Transmembrane helix</keyword>
<keyword evidence="4 5" id="KW-0472">Membrane</keyword>
<comment type="caution">
    <text evidence="6">The sequence shown here is derived from an EMBL/GenBank/DDBJ whole genome shotgun (WGS) entry which is preliminary data.</text>
</comment>
<evidence type="ECO:0000313" key="6">
    <source>
        <dbReference type="EMBL" id="TCD14289.1"/>
    </source>
</evidence>
<comment type="subcellular location">
    <subcellularLocation>
        <location evidence="1">Membrane</location>
        <topology evidence="1">Multi-pass membrane protein</topology>
    </subcellularLocation>
</comment>
<proteinExistence type="predicted"/>
<evidence type="ECO:0000313" key="7">
    <source>
        <dbReference type="Proteomes" id="UP000291301"/>
    </source>
</evidence>
<reference evidence="6 7" key="1">
    <citation type="journal article" date="2015" name="Antonie Van Leeuwenhoek">
        <title>Oricola cellulosilytica gen. nov., sp. nov., a cellulose-degrading bacterium of the family Phyllobacteriaceae isolated from surface seashore water, and emended descriptions of Mesorhizobium loti and Phyllobacterium myrsinacearum.</title>
        <authorList>
            <person name="Hameed A."/>
            <person name="Shahina M."/>
            <person name="Lai W.A."/>
            <person name="Lin S.Y."/>
            <person name="Young L.S."/>
            <person name="Liu Y.C."/>
            <person name="Hsu Y.H."/>
            <person name="Young C.C."/>
        </authorList>
    </citation>
    <scope>NUCLEOTIDE SEQUENCE [LARGE SCALE GENOMIC DNA]</scope>
    <source>
        <strain evidence="6 7">KCTC 52183</strain>
    </source>
</reference>
<dbReference type="Pfam" id="PF02674">
    <property type="entry name" value="Colicin_V"/>
    <property type="match status" value="1"/>
</dbReference>
<dbReference type="InterPro" id="IPR052719">
    <property type="entry name" value="CvpA-like"/>
</dbReference>
<keyword evidence="7" id="KW-1185">Reference proteome</keyword>
<feature type="transmembrane region" description="Helical" evidence="5">
    <location>
        <begin position="62"/>
        <end position="83"/>
    </location>
</feature>
<dbReference type="Proteomes" id="UP000291301">
    <property type="component" value="Unassembled WGS sequence"/>
</dbReference>
<dbReference type="GO" id="GO:0016020">
    <property type="term" value="C:membrane"/>
    <property type="evidence" value="ECO:0007669"/>
    <property type="project" value="UniProtKB-SubCell"/>
</dbReference>
<evidence type="ECO:0000256" key="2">
    <source>
        <dbReference type="ARBA" id="ARBA00022692"/>
    </source>
</evidence>
<keyword evidence="2 5" id="KW-0812">Transmembrane</keyword>
<dbReference type="EMBL" id="SJST01000003">
    <property type="protein sequence ID" value="TCD14289.1"/>
    <property type="molecule type" value="Genomic_DNA"/>
</dbReference>
<dbReference type="RefSeq" id="WP_131568171.1">
    <property type="nucleotide sequence ID" value="NZ_JAINFK010000002.1"/>
</dbReference>
<feature type="transmembrane region" description="Helical" evidence="5">
    <location>
        <begin position="30"/>
        <end position="50"/>
    </location>
</feature>
<dbReference type="PANTHER" id="PTHR36926">
    <property type="entry name" value="COLICIN V PRODUCTION PROTEIN"/>
    <property type="match status" value="1"/>
</dbReference>
<dbReference type="PANTHER" id="PTHR36926:SF1">
    <property type="entry name" value="COLICIN V PRODUCTION PROTEIN"/>
    <property type="match status" value="1"/>
</dbReference>
<organism evidence="6 7">
    <name type="scientific">Oricola cellulosilytica</name>
    <dbReference type="NCBI Taxonomy" id="1429082"/>
    <lineage>
        <taxon>Bacteria</taxon>
        <taxon>Pseudomonadati</taxon>
        <taxon>Pseudomonadota</taxon>
        <taxon>Alphaproteobacteria</taxon>
        <taxon>Hyphomicrobiales</taxon>
        <taxon>Ahrensiaceae</taxon>
        <taxon>Oricola</taxon>
    </lineage>
</organism>
<gene>
    <name evidence="6" type="ORF">E0D97_09425</name>
</gene>
<evidence type="ECO:0000256" key="3">
    <source>
        <dbReference type="ARBA" id="ARBA00022989"/>
    </source>
</evidence>
<name>A0A4R0PD89_9HYPH</name>
<dbReference type="AlphaFoldDB" id="A0A4R0PD89"/>
<evidence type="ECO:0000256" key="5">
    <source>
        <dbReference type="SAM" id="Phobius"/>
    </source>
</evidence>
<evidence type="ECO:0000256" key="1">
    <source>
        <dbReference type="ARBA" id="ARBA00004141"/>
    </source>
</evidence>
<dbReference type="GO" id="GO:0009403">
    <property type="term" value="P:toxin biosynthetic process"/>
    <property type="evidence" value="ECO:0007669"/>
    <property type="project" value="InterPro"/>
</dbReference>
<feature type="transmembrane region" description="Helical" evidence="5">
    <location>
        <begin position="6"/>
        <end position="23"/>
    </location>
</feature>